<accession>A0ABX2T3F4</accession>
<dbReference type="Pfam" id="PF01784">
    <property type="entry name" value="DUF34_NIF3"/>
    <property type="match status" value="1"/>
</dbReference>
<evidence type="ECO:0000256" key="2">
    <source>
        <dbReference type="ARBA" id="ARBA00022112"/>
    </source>
</evidence>
<dbReference type="RefSeq" id="WP_179941335.1">
    <property type="nucleotide sequence ID" value="NZ_JACBYF010000008.1"/>
</dbReference>
<dbReference type="PANTHER" id="PTHR13799:SF14">
    <property type="entry name" value="GTP CYCLOHYDROLASE 1 TYPE 2 HOMOLOG"/>
    <property type="match status" value="1"/>
</dbReference>
<dbReference type="InterPro" id="IPR002678">
    <property type="entry name" value="DUF34/NIF3"/>
</dbReference>
<sequence>MVILKDIYSSINNLANEQLAEKWDNVGILIGDENQTIKKILICLDVTNDVVDEAVSKGVDLIIAHHPLIFKPIKKLNFNNFKNKIIRSIIKNDISVIAAHTNLDSAKLGLNDYLAKLLKLENTEVLIPNSLNHEEGLGRIGYLKNELPLNEFNNYVKKQLNLDFTRIVAKNKTQSIKRVAILGGSGGSFIYDLPEVDVYLTGDIGYHEAVDALEMGISLIDIGHFAEKASKELLREYLTTLEYTNLEIIISKVEKEPFELG</sequence>
<name>A0ABX2T3F4_9BACL</name>
<evidence type="ECO:0000256" key="1">
    <source>
        <dbReference type="ARBA" id="ARBA00006964"/>
    </source>
</evidence>
<comment type="similarity">
    <text evidence="1">Belongs to the GTP cyclohydrolase I type 2/NIF3 family.</text>
</comment>
<dbReference type="Gene3D" id="3.40.1390.30">
    <property type="entry name" value="NIF3 (NGG1p interacting factor 3)-like"/>
    <property type="match status" value="2"/>
</dbReference>
<dbReference type="PANTHER" id="PTHR13799">
    <property type="entry name" value="NGG1 INTERACTING FACTOR 3"/>
    <property type="match status" value="1"/>
</dbReference>
<comment type="caution">
    <text evidence="4">The sequence shown here is derived from an EMBL/GenBank/DDBJ whole genome shotgun (WGS) entry which is preliminary data.</text>
</comment>
<dbReference type="SUPFAM" id="SSF102705">
    <property type="entry name" value="NIF3 (NGG1p interacting factor 3)-like"/>
    <property type="match status" value="1"/>
</dbReference>
<dbReference type="InterPro" id="IPR036069">
    <property type="entry name" value="DUF34/NIF3_sf"/>
</dbReference>
<dbReference type="NCBIfam" id="TIGR00486">
    <property type="entry name" value="YbgI_SA1388"/>
    <property type="match status" value="1"/>
</dbReference>
<keyword evidence="3" id="KW-0479">Metal-binding</keyword>
<dbReference type="EMBL" id="JACBYF010000008">
    <property type="protein sequence ID" value="NYS47546.1"/>
    <property type="molecule type" value="Genomic_DNA"/>
</dbReference>
<dbReference type="Proteomes" id="UP000531840">
    <property type="component" value="Unassembled WGS sequence"/>
</dbReference>
<organism evidence="4 5">
    <name type="scientific">Gemelliphila palaticanis</name>
    <dbReference type="NCBI Taxonomy" id="81950"/>
    <lineage>
        <taxon>Bacteria</taxon>
        <taxon>Bacillati</taxon>
        <taxon>Bacillota</taxon>
        <taxon>Bacilli</taxon>
        <taxon>Bacillales</taxon>
        <taxon>Gemellaceae</taxon>
        <taxon>Gemelliphila</taxon>
    </lineage>
</organism>
<evidence type="ECO:0000256" key="3">
    <source>
        <dbReference type="ARBA" id="ARBA00022723"/>
    </source>
</evidence>
<keyword evidence="5" id="KW-1185">Reference proteome</keyword>
<proteinExistence type="inferred from homology"/>
<protein>
    <recommendedName>
        <fullName evidence="2">GTP cyclohydrolase 1 type 2 homolog</fullName>
    </recommendedName>
</protein>
<evidence type="ECO:0000313" key="5">
    <source>
        <dbReference type="Proteomes" id="UP000531840"/>
    </source>
</evidence>
<gene>
    <name evidence="4" type="ORF">HZY85_04960</name>
</gene>
<evidence type="ECO:0000313" key="4">
    <source>
        <dbReference type="EMBL" id="NYS47546.1"/>
    </source>
</evidence>
<reference evidence="4 5" key="1">
    <citation type="submission" date="2020-07" db="EMBL/GenBank/DDBJ databases">
        <title>MOT database genomes.</title>
        <authorList>
            <person name="Joseph S."/>
            <person name="Aduse-Opoku J."/>
            <person name="Hashim A."/>
            <person name="Wade W."/>
            <person name="Curtis M."/>
        </authorList>
    </citation>
    <scope>NUCLEOTIDE SEQUENCE [LARGE SCALE GENOMIC DNA]</scope>
    <source>
        <strain evidence="4 5">CIP 106318</strain>
    </source>
</reference>